<evidence type="ECO:0000313" key="1">
    <source>
        <dbReference type="EMBL" id="PAX52129.1"/>
    </source>
</evidence>
<gene>
    <name evidence="1" type="ORF">CK510_20970</name>
</gene>
<dbReference type="AlphaFoldDB" id="A0A2A2TFD6"/>
<dbReference type="OrthoDB" id="571914at2"/>
<proteinExistence type="predicted"/>
<reference evidence="1 2" key="1">
    <citation type="submission" date="2017-08" db="EMBL/GenBank/DDBJ databases">
        <title>Draft genome sequence of filamentous cyanobacterium Calothrix elsteri CCALA 953.</title>
        <authorList>
            <person name="Gagunashvili A.N."/>
            <person name="Elster J."/>
            <person name="Andresson O.S."/>
        </authorList>
    </citation>
    <scope>NUCLEOTIDE SEQUENCE [LARGE SCALE GENOMIC DNA]</scope>
    <source>
        <strain evidence="1 2">CCALA 953</strain>
    </source>
</reference>
<evidence type="ECO:0000313" key="2">
    <source>
        <dbReference type="Proteomes" id="UP000218238"/>
    </source>
</evidence>
<dbReference type="RefSeq" id="WP_095723551.1">
    <property type="nucleotide sequence ID" value="NZ_NTFS01000279.1"/>
</dbReference>
<sequence>MNWKNVGLFTSGIVISATISSMFTGIVNAQSVQLLNPSLVPTQGKTVQDFVPKGWKIQDRVEGDINSDRKPDTVLTLIEAGTQSDRARAIVVLVKQANGKLQRFAVANKLLLCSSCAGVLSSPDGANSTIKIISGVIIVSQLSGSREAREATHRFWIDKSSKRLILIGKDILDYDRANGDSTLTSINYLTGQQIVEKSQGQKVVSTKKSTIQKSKQFIDTVNIEAD</sequence>
<accession>A0A2A2TFD6</accession>
<keyword evidence="2" id="KW-1185">Reference proteome</keyword>
<name>A0A2A2TFD6_9CYAN</name>
<organism evidence="1 2">
    <name type="scientific">Brunnivagina elsteri CCALA 953</name>
    <dbReference type="NCBI Taxonomy" id="987040"/>
    <lineage>
        <taxon>Bacteria</taxon>
        <taxon>Bacillati</taxon>
        <taxon>Cyanobacteriota</taxon>
        <taxon>Cyanophyceae</taxon>
        <taxon>Nostocales</taxon>
        <taxon>Calotrichaceae</taxon>
        <taxon>Brunnivagina</taxon>
    </lineage>
</organism>
<dbReference type="Proteomes" id="UP000218238">
    <property type="component" value="Unassembled WGS sequence"/>
</dbReference>
<dbReference type="EMBL" id="NTFS01000279">
    <property type="protein sequence ID" value="PAX52129.1"/>
    <property type="molecule type" value="Genomic_DNA"/>
</dbReference>
<protein>
    <submittedName>
        <fullName evidence="1">Uncharacterized protein</fullName>
    </submittedName>
</protein>
<comment type="caution">
    <text evidence="1">The sequence shown here is derived from an EMBL/GenBank/DDBJ whole genome shotgun (WGS) entry which is preliminary data.</text>
</comment>